<dbReference type="GeneID" id="115751405"/>
<reference evidence="3" key="1">
    <citation type="submission" date="2025-05" db="UniProtKB">
        <authorList>
            <consortium name="RefSeq"/>
        </authorList>
    </citation>
    <scope>NUCLEOTIDE SEQUENCE [LARGE SCALE GENOMIC DNA]</scope>
</reference>
<sequence length="248" mass="28197">MESAKEEIKAMEVQVEKDPNRKYVFDVIIGDKFFLATTVTGGPDGDSIVKDWVQQVQKSHRKGKKGEVVVGISAERSRSYANAPWKPHLMSPGSKDNPYDLLQLCAGNQCLLYELDPSHPIPKILKDFIHDSRIFGVGIEAMAKELEREVGLTMRKPVELRKLAERSKEISVGYVDFRRKNLEQLGRIVLGGEAEMARPRKMKWQIHDKYGPKPWDYDVRLSDDMIKHASIDAFLACKMGTKLLKNVD</sequence>
<dbReference type="GO" id="GO:0005737">
    <property type="term" value="C:cytoplasm"/>
    <property type="evidence" value="ECO:0007669"/>
    <property type="project" value="TreeGrafter"/>
</dbReference>
<dbReference type="RefSeq" id="XP_030545171.1">
    <property type="nucleotide sequence ID" value="XM_030689311.2"/>
</dbReference>
<gene>
    <name evidence="4" type="primary">LOC115751405</name>
</gene>
<accession>A0A8B8QDF4</accession>
<keyword evidence="3" id="KW-1185">Reference proteome</keyword>
<reference evidence="4" key="2">
    <citation type="submission" date="2025-08" db="UniProtKB">
        <authorList>
            <consortium name="RefSeq"/>
        </authorList>
    </citation>
    <scope>IDENTIFICATION</scope>
    <source>
        <tissue evidence="4">Leaf</tissue>
    </source>
</reference>
<dbReference type="PANTHER" id="PTHR13620:SF80">
    <property type="entry name" value="3'-5' EXONUCLEASE DOMAIN-CONTAINING PROTEIN"/>
    <property type="match status" value="1"/>
</dbReference>
<evidence type="ECO:0000313" key="3">
    <source>
        <dbReference type="Proteomes" id="UP000827889"/>
    </source>
</evidence>
<dbReference type="InterPro" id="IPR036397">
    <property type="entry name" value="RNaseH_sf"/>
</dbReference>
<name>A0A8B8QDF4_9MYRT</name>
<dbReference type="KEGG" id="rarg:115751405"/>
<dbReference type="Proteomes" id="UP000827889">
    <property type="component" value="Chromosome 2"/>
</dbReference>
<dbReference type="Gene3D" id="3.30.420.10">
    <property type="entry name" value="Ribonuclease H-like superfamily/Ribonuclease H"/>
    <property type="match status" value="1"/>
</dbReference>
<dbReference type="GO" id="GO:0008408">
    <property type="term" value="F:3'-5' exonuclease activity"/>
    <property type="evidence" value="ECO:0007669"/>
    <property type="project" value="TreeGrafter"/>
</dbReference>
<proteinExistence type="predicted"/>
<dbReference type="InterPro" id="IPR012337">
    <property type="entry name" value="RNaseH-like_sf"/>
</dbReference>
<dbReference type="GO" id="GO:0005634">
    <property type="term" value="C:nucleus"/>
    <property type="evidence" value="ECO:0007669"/>
    <property type="project" value="TreeGrafter"/>
</dbReference>
<evidence type="ECO:0000256" key="1">
    <source>
        <dbReference type="ARBA" id="ARBA00022722"/>
    </source>
</evidence>
<keyword evidence="1" id="KW-0540">Nuclease</keyword>
<dbReference type="GO" id="GO:0003676">
    <property type="term" value="F:nucleic acid binding"/>
    <property type="evidence" value="ECO:0007669"/>
    <property type="project" value="InterPro"/>
</dbReference>
<dbReference type="AlphaFoldDB" id="A0A8B8QDF4"/>
<evidence type="ECO:0000256" key="2">
    <source>
        <dbReference type="ARBA" id="ARBA00022801"/>
    </source>
</evidence>
<dbReference type="OrthoDB" id="1651883at2759"/>
<organism evidence="3 4">
    <name type="scientific">Rhodamnia argentea</name>
    <dbReference type="NCBI Taxonomy" id="178133"/>
    <lineage>
        <taxon>Eukaryota</taxon>
        <taxon>Viridiplantae</taxon>
        <taxon>Streptophyta</taxon>
        <taxon>Embryophyta</taxon>
        <taxon>Tracheophyta</taxon>
        <taxon>Spermatophyta</taxon>
        <taxon>Magnoliopsida</taxon>
        <taxon>eudicotyledons</taxon>
        <taxon>Gunneridae</taxon>
        <taxon>Pentapetalae</taxon>
        <taxon>rosids</taxon>
        <taxon>malvids</taxon>
        <taxon>Myrtales</taxon>
        <taxon>Myrtaceae</taxon>
        <taxon>Myrtoideae</taxon>
        <taxon>Myrteae</taxon>
        <taxon>Australasian group</taxon>
        <taxon>Rhodamnia</taxon>
    </lineage>
</organism>
<dbReference type="SUPFAM" id="SSF53098">
    <property type="entry name" value="Ribonuclease H-like"/>
    <property type="match status" value="1"/>
</dbReference>
<dbReference type="PANTHER" id="PTHR13620">
    <property type="entry name" value="3-5 EXONUCLEASE"/>
    <property type="match status" value="1"/>
</dbReference>
<evidence type="ECO:0000313" key="4">
    <source>
        <dbReference type="RefSeq" id="XP_030545171.1"/>
    </source>
</evidence>
<protein>
    <submittedName>
        <fullName evidence="4">Uncharacterized protein LOC115751405</fullName>
    </submittedName>
</protein>
<dbReference type="InterPro" id="IPR051132">
    <property type="entry name" value="3-5_Exonuclease_domain"/>
</dbReference>
<keyword evidence="2" id="KW-0378">Hydrolase</keyword>